<dbReference type="InterPro" id="IPR007480">
    <property type="entry name" value="DUF529"/>
</dbReference>
<evidence type="ECO:0000313" key="3">
    <source>
        <dbReference type="Proteomes" id="UP000031512"/>
    </source>
</evidence>
<dbReference type="GeneID" id="15806360"/>
<protein>
    <recommendedName>
        <fullName evidence="4">Signal peptide-containing protein</fullName>
    </recommendedName>
</protein>
<dbReference type="AlphaFoldDB" id="L0AZJ1"/>
<evidence type="ECO:0000313" key="2">
    <source>
        <dbReference type="EMBL" id="AFZ80688.1"/>
    </source>
</evidence>
<name>L0AZJ1_THEEQ</name>
<proteinExistence type="predicted"/>
<dbReference type="VEuPathDB" id="PiroplasmaDB:BEWA_000930"/>
<dbReference type="KEGG" id="beq:BEWA_000930"/>
<dbReference type="EMBL" id="CP001670">
    <property type="protein sequence ID" value="AFZ80688.1"/>
    <property type="molecule type" value="Genomic_DNA"/>
</dbReference>
<sequence>MRVSPALYIALLLGFCHCRDDSRYVGDKRADGESIPVELFDEIYKRQSGVKYGHSFPLNGAFSLDLSSPDGNLVTIYEEDIRKIKYKGYYVKSSFRVEYIVNNKIPVWTTYEGERCLYAESFSKGQATILSVCTYLYGKVDYKYYEYIGGAWKEITEKEFSGQLKLGEIGHLEIEYPKPKTSTAVFFPSKANDSDMPQPITPLDQPQLLTRPLPHTLLFGKSGHASSKTVSVLSHADTINLANPDDSVCTSFVTNIGGVKSRIFIMEHTTSIKTVKHTQEIVWKGKEGERCVFCITLMNNDEPEMAIVKAQDQDGLFYTNYLKYKKNNDLFHHFAFLSTVPGFCYFRFFSEKKGWHHAPMSGRNIGKLSESSLTPAKVSLDISSFKGTFTFKVTSFDYNGISNRLFMPNKGYGFGNIMDGCEEIWKYGGSELCFICEIYSRDDLTVLRILIKDDDTFSFPCFEKVGRAWKYILMEEFYSKLGDVTHYQPSTIISPLSHSPQSILDISTANNTSCKSFYYYQNYIHKRMIVPNKGVTITKLVDGKNDIWTADEWNKFGYIQVYLKDGKPLLVLLATDSSKGLSERYFVYKNDKWEPFSGDWMSLPPLDVDSQIFGHFTIDLASRESTNECSIFEAEILGVTTRYYFPKPGYIAISIQNGAKQIWKARNYPFKHCLSFGSRLKGFDVDCISCITYKKGDTHMLSICLRVDNSPQYFYHVKVGEDWRFITESQFDEKLAEMRTST</sequence>
<dbReference type="Pfam" id="PF04385">
    <property type="entry name" value="FAINT"/>
    <property type="match status" value="3"/>
</dbReference>
<reference evidence="2 3" key="1">
    <citation type="journal article" date="2012" name="BMC Genomics">
        <title>Comparative genomic analysis and phylogenetic position of Theileria equi.</title>
        <authorList>
            <person name="Kappmeyer L.S."/>
            <person name="Thiagarajan M."/>
            <person name="Herndon D.R."/>
            <person name="Ramsay J.D."/>
            <person name="Caler E."/>
            <person name="Djikeng A."/>
            <person name="Gillespie J.J."/>
            <person name="Lau A.O."/>
            <person name="Roalson E.H."/>
            <person name="Silva J.C."/>
            <person name="Silva M.G."/>
            <person name="Suarez C.E."/>
            <person name="Ueti M.W."/>
            <person name="Nene V.M."/>
            <person name="Mealey R.H."/>
            <person name="Knowles D.P."/>
            <person name="Brayton K.A."/>
        </authorList>
    </citation>
    <scope>NUCLEOTIDE SEQUENCE [LARGE SCALE GENOMIC DNA]</scope>
    <source>
        <strain evidence="2 3">WA</strain>
    </source>
</reference>
<keyword evidence="1" id="KW-0732">Signal</keyword>
<organism evidence="2 3">
    <name type="scientific">Theileria equi strain WA</name>
    <dbReference type="NCBI Taxonomy" id="1537102"/>
    <lineage>
        <taxon>Eukaryota</taxon>
        <taxon>Sar</taxon>
        <taxon>Alveolata</taxon>
        <taxon>Apicomplexa</taxon>
        <taxon>Aconoidasida</taxon>
        <taxon>Piroplasmida</taxon>
        <taxon>Theileriidae</taxon>
        <taxon>Theileria</taxon>
    </lineage>
</organism>
<feature type="chain" id="PRO_5003939976" description="Signal peptide-containing protein" evidence="1">
    <location>
        <begin position="19"/>
        <end position="742"/>
    </location>
</feature>
<keyword evidence="3" id="KW-1185">Reference proteome</keyword>
<evidence type="ECO:0000256" key="1">
    <source>
        <dbReference type="SAM" id="SignalP"/>
    </source>
</evidence>
<accession>L0AZJ1</accession>
<gene>
    <name evidence="2" type="ORF">BEWA_000930</name>
</gene>
<dbReference type="Proteomes" id="UP000031512">
    <property type="component" value="Chromosome 3"/>
</dbReference>
<feature type="signal peptide" evidence="1">
    <location>
        <begin position="1"/>
        <end position="18"/>
    </location>
</feature>
<dbReference type="RefSeq" id="XP_004830354.1">
    <property type="nucleotide sequence ID" value="XM_004830297.1"/>
</dbReference>
<evidence type="ECO:0008006" key="4">
    <source>
        <dbReference type="Google" id="ProtNLM"/>
    </source>
</evidence>